<dbReference type="Pfam" id="PF16211">
    <property type="entry name" value="Histone_H2A_C"/>
    <property type="match status" value="1"/>
</dbReference>
<evidence type="ECO:0000259" key="9">
    <source>
        <dbReference type="Pfam" id="PF16211"/>
    </source>
</evidence>
<dbReference type="GO" id="GO:0000786">
    <property type="term" value="C:nucleosome"/>
    <property type="evidence" value="ECO:0007669"/>
    <property type="project" value="UniProtKB-KW"/>
</dbReference>
<comment type="subunit">
    <text evidence="6">The nucleosome is a histone octamer containing two molecules each of H2A, H2B, H3 and H4 assembled in one H3-H4 heterotetramer and two H2A-H2B heterodimers. The octamer wraps approximately 147 bp of DNA.</text>
</comment>
<keyword evidence="11" id="KW-1185">Reference proteome</keyword>
<keyword evidence="6" id="KW-0238">DNA-binding</keyword>
<name>A0A8T2RRY5_CERRI</name>
<feature type="domain" description="Histone H2A C-terminal" evidence="9">
    <location>
        <begin position="96"/>
        <end position="129"/>
    </location>
</feature>
<dbReference type="CDD" id="cd00074">
    <property type="entry name" value="HFD_H2A"/>
    <property type="match status" value="1"/>
</dbReference>
<sequence length="144" mass="15715">MESTKGCKGGHGKVARKKGVSKTIKAGLQFPIRRLACYLKKGCYAKRMGMGAPVYLATVLEYLAAEVLELVGNAALDRKKNKIIPRHIQLAIWNDEELGKLLSGVTSAYGVVLPNIHQVFLHKKTSSASEKTEKPSKASKPPKK</sequence>
<protein>
    <recommendedName>
        <fullName evidence="6">Histone H2A</fullName>
    </recommendedName>
</protein>
<dbReference type="OrthoDB" id="9421954at2759"/>
<dbReference type="GO" id="GO:0005634">
    <property type="term" value="C:nucleus"/>
    <property type="evidence" value="ECO:0007669"/>
    <property type="project" value="UniProtKB-SubCell"/>
</dbReference>
<dbReference type="PRINTS" id="PR00620">
    <property type="entry name" value="HISTONEH2A"/>
</dbReference>
<evidence type="ECO:0000259" key="8">
    <source>
        <dbReference type="Pfam" id="PF00125"/>
    </source>
</evidence>
<evidence type="ECO:0000313" key="10">
    <source>
        <dbReference type="EMBL" id="KAH7298278.1"/>
    </source>
</evidence>
<dbReference type="EMBL" id="CM035430">
    <property type="protein sequence ID" value="KAH7298278.1"/>
    <property type="molecule type" value="Genomic_DNA"/>
</dbReference>
<dbReference type="InterPro" id="IPR032454">
    <property type="entry name" value="Histone_H2A_C"/>
</dbReference>
<evidence type="ECO:0000256" key="1">
    <source>
        <dbReference type="ARBA" id="ARBA00004123"/>
    </source>
</evidence>
<dbReference type="GO" id="GO:0030527">
    <property type="term" value="F:structural constituent of chromatin"/>
    <property type="evidence" value="ECO:0007669"/>
    <property type="project" value="InterPro"/>
</dbReference>
<dbReference type="FunFam" id="1.10.20.10:FF:000103">
    <property type="entry name" value="Histone H2A type 1"/>
    <property type="match status" value="1"/>
</dbReference>
<reference evidence="10" key="1">
    <citation type="submission" date="2021-08" db="EMBL/GenBank/DDBJ databases">
        <title>WGS assembly of Ceratopteris richardii.</title>
        <authorList>
            <person name="Marchant D.B."/>
            <person name="Chen G."/>
            <person name="Jenkins J."/>
            <person name="Shu S."/>
            <person name="Leebens-Mack J."/>
            <person name="Grimwood J."/>
            <person name="Schmutz J."/>
            <person name="Soltis P."/>
            <person name="Soltis D."/>
            <person name="Chen Z.-H."/>
        </authorList>
    </citation>
    <scope>NUCLEOTIDE SEQUENCE</scope>
    <source>
        <strain evidence="10">Whitten #5841</strain>
        <tissue evidence="10">Leaf</tissue>
    </source>
</reference>
<proteinExistence type="inferred from homology"/>
<dbReference type="InterPro" id="IPR009072">
    <property type="entry name" value="Histone-fold"/>
</dbReference>
<dbReference type="GO" id="GO:0003677">
    <property type="term" value="F:DNA binding"/>
    <property type="evidence" value="ECO:0007669"/>
    <property type="project" value="UniProtKB-KW"/>
</dbReference>
<dbReference type="InterPro" id="IPR007125">
    <property type="entry name" value="H2A/H2B/H3"/>
</dbReference>
<comment type="similarity">
    <text evidence="3 6">Belongs to the histone H2A family.</text>
</comment>
<accession>A0A8T2RRY5</accession>
<dbReference type="AlphaFoldDB" id="A0A8T2RRY5"/>
<evidence type="ECO:0000256" key="3">
    <source>
        <dbReference type="ARBA" id="ARBA00010691"/>
    </source>
</evidence>
<dbReference type="GO" id="GO:0046982">
    <property type="term" value="F:protein heterodimerization activity"/>
    <property type="evidence" value="ECO:0007669"/>
    <property type="project" value="InterPro"/>
</dbReference>
<gene>
    <name evidence="10" type="ORF">KP509_25G035000</name>
</gene>
<dbReference type="Pfam" id="PF00125">
    <property type="entry name" value="Histone"/>
    <property type="match status" value="1"/>
</dbReference>
<keyword evidence="4 6" id="KW-0158">Chromosome</keyword>
<organism evidence="10 11">
    <name type="scientific">Ceratopteris richardii</name>
    <name type="common">Triangle waterfern</name>
    <dbReference type="NCBI Taxonomy" id="49495"/>
    <lineage>
        <taxon>Eukaryota</taxon>
        <taxon>Viridiplantae</taxon>
        <taxon>Streptophyta</taxon>
        <taxon>Embryophyta</taxon>
        <taxon>Tracheophyta</taxon>
        <taxon>Polypodiopsida</taxon>
        <taxon>Polypodiidae</taxon>
        <taxon>Polypodiales</taxon>
        <taxon>Pteridineae</taxon>
        <taxon>Pteridaceae</taxon>
        <taxon>Parkerioideae</taxon>
        <taxon>Ceratopteris</taxon>
    </lineage>
</organism>
<dbReference type="InterPro" id="IPR002119">
    <property type="entry name" value="Histone_H2A"/>
</dbReference>
<dbReference type="Gene3D" id="1.10.20.10">
    <property type="entry name" value="Histone, subunit A"/>
    <property type="match status" value="1"/>
</dbReference>
<dbReference type="SUPFAM" id="SSF47113">
    <property type="entry name" value="Histone-fold"/>
    <property type="match status" value="1"/>
</dbReference>
<evidence type="ECO:0000256" key="6">
    <source>
        <dbReference type="RuleBase" id="RU003767"/>
    </source>
</evidence>
<keyword evidence="5 6" id="KW-0539">Nucleus</keyword>
<feature type="non-terminal residue" evidence="10">
    <location>
        <position position="144"/>
    </location>
</feature>
<dbReference type="SMART" id="SM00414">
    <property type="entry name" value="H2A"/>
    <property type="match status" value="1"/>
</dbReference>
<feature type="region of interest" description="Disordered" evidence="7">
    <location>
        <begin position="124"/>
        <end position="144"/>
    </location>
</feature>
<evidence type="ECO:0000256" key="7">
    <source>
        <dbReference type="SAM" id="MobiDB-lite"/>
    </source>
</evidence>
<keyword evidence="6" id="KW-0544">Nucleosome core</keyword>
<evidence type="ECO:0000256" key="4">
    <source>
        <dbReference type="ARBA" id="ARBA00022454"/>
    </source>
</evidence>
<comment type="caution">
    <text evidence="10">The sequence shown here is derived from an EMBL/GenBank/DDBJ whole genome shotgun (WGS) entry which is preliminary data.</text>
</comment>
<dbReference type="PANTHER" id="PTHR23430">
    <property type="entry name" value="HISTONE H2A"/>
    <property type="match status" value="1"/>
</dbReference>
<comment type="subcellular location">
    <subcellularLocation>
        <location evidence="2">Chromosome</location>
    </subcellularLocation>
    <subcellularLocation>
        <location evidence="1 6">Nucleus</location>
    </subcellularLocation>
</comment>
<evidence type="ECO:0000256" key="2">
    <source>
        <dbReference type="ARBA" id="ARBA00004286"/>
    </source>
</evidence>
<dbReference type="Proteomes" id="UP000825935">
    <property type="component" value="Chromosome 25"/>
</dbReference>
<feature type="domain" description="Core Histone H2A/H2B/H3" evidence="8">
    <location>
        <begin position="17"/>
        <end position="92"/>
    </location>
</feature>
<evidence type="ECO:0000256" key="5">
    <source>
        <dbReference type="ARBA" id="ARBA00023242"/>
    </source>
</evidence>
<evidence type="ECO:0000313" key="11">
    <source>
        <dbReference type="Proteomes" id="UP000825935"/>
    </source>
</evidence>